<gene>
    <name evidence="1" type="ORF">QQ91_0012820</name>
    <name evidence="2" type="ORF">QQ91_013160</name>
</gene>
<organism evidence="2">
    <name type="scientific">Lyngbya confervoides BDU141951</name>
    <dbReference type="NCBI Taxonomy" id="1574623"/>
    <lineage>
        <taxon>Bacteria</taxon>
        <taxon>Bacillati</taxon>
        <taxon>Cyanobacteriota</taxon>
        <taxon>Cyanophyceae</taxon>
        <taxon>Oscillatoriophycideae</taxon>
        <taxon>Oscillatoriales</taxon>
        <taxon>Microcoleaceae</taxon>
        <taxon>Lyngbya</taxon>
    </lineage>
</organism>
<keyword evidence="3" id="KW-1185">Reference proteome</keyword>
<dbReference type="EMBL" id="JTHE03000072">
    <property type="protein sequence ID" value="MCM1983701.1"/>
    <property type="molecule type" value="Genomic_DNA"/>
</dbReference>
<sequence length="285" mass="32037">MVAQKRKLGVYAPTERNGRSNIYQLQLVVGNGPQQLSYQRWQDGNPAYYFGRGSSDDRAFSFSAIKSQVTPILDPDAEQALKNWEKRVGKDEADRIRNESIAAGKMGHNMLERWNRGQTPGPFPMNMGGYVKALKDGIFPYLRRSTPPLSVIDQERNEVTLSEVFVADFEEQFIGRFDLVTEIAASPFDGARVLLELKGSRNEKSLEHKLPHIVQATAYLTTYNKIAAAFPEQIAPLDGIAMAYMYSSGIGEMMPILGEELQEYIEEWQGWLTCFQSLRGAKDAA</sequence>
<reference evidence="2" key="1">
    <citation type="submission" date="2014-11" db="EMBL/GenBank/DDBJ databases">
        <authorList>
            <person name="Malar M.C."/>
            <person name="Sen D."/>
            <person name="Tripathy S."/>
        </authorList>
    </citation>
    <scope>NUCLEOTIDE SEQUENCE</scope>
    <source>
        <strain evidence="2">BDU141951</strain>
        <plasmid evidence="1">unnamed4</plasmid>
    </source>
</reference>
<protein>
    <submittedName>
        <fullName evidence="1">PD-(D/E)XK nuclease family protein</fullName>
    </submittedName>
</protein>
<evidence type="ECO:0000313" key="3">
    <source>
        <dbReference type="Proteomes" id="UP000031561"/>
    </source>
</evidence>
<dbReference type="RefSeq" id="WP_039726875.1">
    <property type="nucleotide sequence ID" value="NZ_JTHE03000072.1"/>
</dbReference>
<dbReference type="Proteomes" id="UP000031561">
    <property type="component" value="Unassembled WGS sequence"/>
</dbReference>
<comment type="caution">
    <text evidence="2">The sequence shown here is derived from an EMBL/GenBank/DDBJ whole genome shotgun (WGS) entry which is preliminary data.</text>
</comment>
<dbReference type="AlphaFoldDB" id="A0A0C1V715"/>
<dbReference type="EMBL" id="JTHE02000003">
    <property type="protein sequence ID" value="NEV68063.1"/>
    <property type="molecule type" value="Genomic_DNA"/>
</dbReference>
<geneLocation type="plasmid" evidence="1">
    <name>unnamed4</name>
</geneLocation>
<evidence type="ECO:0000313" key="2">
    <source>
        <dbReference type="EMBL" id="NEV68063.1"/>
    </source>
</evidence>
<proteinExistence type="predicted"/>
<accession>A0A0C1V715</accession>
<keyword evidence="1" id="KW-0614">Plasmid</keyword>
<reference evidence="2" key="3">
    <citation type="submission" date="2020-02" db="EMBL/GenBank/DDBJ databases">
        <authorList>
            <person name="Sarangi A.N."/>
            <person name="Ghosh S."/>
            <person name="Mukherjee M."/>
            <person name="Tripathy S."/>
        </authorList>
    </citation>
    <scope>NUCLEOTIDE SEQUENCE</scope>
    <source>
        <strain evidence="2">BDU141951</strain>
    </source>
</reference>
<reference evidence="2 3" key="2">
    <citation type="journal article" date="2015" name="Genome Announc.">
        <title>Draft Genome Sequence of Filamentous Marine Cyanobacterium Lyngbya confervoides Strain BDU141951.</title>
        <authorList>
            <person name="Chandrababunaidu M.M."/>
            <person name="Sen D."/>
            <person name="Tripathy S."/>
        </authorList>
    </citation>
    <scope>NUCLEOTIDE SEQUENCE</scope>
    <source>
        <strain evidence="2 3">BDU141951</strain>
    </source>
</reference>
<reference evidence="1" key="4">
    <citation type="submission" date="2022-06" db="EMBL/GenBank/DDBJ databases">
        <authorList>
            <person name="Chandrababunaidu M."/>
            <person name="Sen D."/>
            <person name="Tripathy S."/>
        </authorList>
    </citation>
    <scope>NUCLEOTIDE SEQUENCE</scope>
    <source>
        <strain evidence="1">BDU141951</strain>
        <plasmid evidence="1">unnamed4</plasmid>
    </source>
</reference>
<name>A0A0C1V715_9CYAN</name>
<evidence type="ECO:0000313" key="1">
    <source>
        <dbReference type="EMBL" id="MCM1983701.1"/>
    </source>
</evidence>